<evidence type="ECO:0000256" key="9">
    <source>
        <dbReference type="RuleBase" id="RU003719"/>
    </source>
</evidence>
<evidence type="ECO:0000256" key="7">
    <source>
        <dbReference type="ARBA" id="ARBA00066674"/>
    </source>
</evidence>
<evidence type="ECO:0000256" key="8">
    <source>
        <dbReference type="ARBA" id="ARBA00073362"/>
    </source>
</evidence>
<organism evidence="12 13">
    <name type="scientific">Panacibacter ginsenosidivorans</name>
    <dbReference type="NCBI Taxonomy" id="1813871"/>
    <lineage>
        <taxon>Bacteria</taxon>
        <taxon>Pseudomonadati</taxon>
        <taxon>Bacteroidota</taxon>
        <taxon>Chitinophagia</taxon>
        <taxon>Chitinophagales</taxon>
        <taxon>Chitinophagaceae</taxon>
        <taxon>Panacibacter</taxon>
    </lineage>
</organism>
<protein>
    <recommendedName>
        <fullName evidence="8">Glyoxylate/hydroxypyruvate reductase B</fullName>
        <ecNumber evidence="6">1.1.1.79</ecNumber>
        <ecNumber evidence="7">1.1.1.81</ecNumber>
    </recommendedName>
</protein>
<dbReference type="RefSeq" id="WP_147188779.1">
    <property type="nucleotide sequence ID" value="NZ_CP042435.1"/>
</dbReference>
<dbReference type="Proteomes" id="UP000321533">
    <property type="component" value="Chromosome"/>
</dbReference>
<evidence type="ECO:0000256" key="4">
    <source>
        <dbReference type="ARBA" id="ARBA00052769"/>
    </source>
</evidence>
<sequence length="333" mass="36736">MQKDPNGIKIFVSNTIPDLGIELLRKEGFDVSAWVEDVLITRDKLIAETKKCNALLSSGGAKIDEAFLNECSHLDIISNFGVGYDNIDIAAATRLGIPVGNTPGVLNDATADIAFGLMIAVSRKMFYMYKKIERGEWTHFSPKANLGIELKNKTLGVFGLGRIGIEMAKRCKGAYNMNIIYCNRKPNKEAEKLLDAKYVSFDELLAQSDVLSVHSAFTEEVRDIFNKDTFSKMKPTSIFINTSRGGVHNEEDLIEALNTKKIWGAGLDVTNPEPMQKDNPLLQMENVAVLPHIGSATVEARDGMSRLAAENIIGLYKNGKVPNLVNPDVMKKL</sequence>
<dbReference type="InterPro" id="IPR050223">
    <property type="entry name" value="D-isomer_2-hydroxyacid_DH"/>
</dbReference>
<evidence type="ECO:0000313" key="13">
    <source>
        <dbReference type="Proteomes" id="UP000321533"/>
    </source>
</evidence>
<dbReference type="GO" id="GO:0030267">
    <property type="term" value="F:glyoxylate reductase (NADPH) activity"/>
    <property type="evidence" value="ECO:0007669"/>
    <property type="project" value="UniProtKB-EC"/>
</dbReference>
<comment type="catalytic activity">
    <reaction evidence="4">
        <text>glycolate + NADP(+) = glyoxylate + NADPH + H(+)</text>
        <dbReference type="Rhea" id="RHEA:10992"/>
        <dbReference type="ChEBI" id="CHEBI:15378"/>
        <dbReference type="ChEBI" id="CHEBI:29805"/>
        <dbReference type="ChEBI" id="CHEBI:36655"/>
        <dbReference type="ChEBI" id="CHEBI:57783"/>
        <dbReference type="ChEBI" id="CHEBI:58349"/>
        <dbReference type="EC" id="1.1.1.79"/>
    </reaction>
</comment>
<proteinExistence type="inferred from homology"/>
<gene>
    <name evidence="12" type="ORF">FRZ67_06600</name>
</gene>
<dbReference type="GO" id="GO:0016618">
    <property type="term" value="F:hydroxypyruvate reductase [NAD(P)H] activity"/>
    <property type="evidence" value="ECO:0007669"/>
    <property type="project" value="UniProtKB-EC"/>
</dbReference>
<reference evidence="12 13" key="1">
    <citation type="journal article" date="2016" name="Int. J. Syst. Evol. Microbiol.">
        <title>Panacibacter ginsenosidivorans gen. nov., sp. nov., with ginsenoside converting activity isolated from soil of a ginseng field.</title>
        <authorList>
            <person name="Siddiqi M.Z."/>
            <person name="Muhammad Shafi S."/>
            <person name="Choi K.D."/>
            <person name="Im W.T."/>
        </authorList>
    </citation>
    <scope>NUCLEOTIDE SEQUENCE [LARGE SCALE GENOMIC DNA]</scope>
    <source>
        <strain evidence="12 13">Gsoil1550</strain>
    </source>
</reference>
<dbReference type="EC" id="1.1.1.79" evidence="6"/>
<comment type="catalytic activity">
    <reaction evidence="3">
        <text>(R)-glycerate + NADP(+) = 3-hydroxypyruvate + NADPH + H(+)</text>
        <dbReference type="Rhea" id="RHEA:18657"/>
        <dbReference type="ChEBI" id="CHEBI:15378"/>
        <dbReference type="ChEBI" id="CHEBI:16659"/>
        <dbReference type="ChEBI" id="CHEBI:17180"/>
        <dbReference type="ChEBI" id="CHEBI:57783"/>
        <dbReference type="ChEBI" id="CHEBI:58349"/>
        <dbReference type="EC" id="1.1.1.81"/>
    </reaction>
</comment>
<dbReference type="PROSITE" id="PS00065">
    <property type="entry name" value="D_2_HYDROXYACID_DH_1"/>
    <property type="match status" value="1"/>
</dbReference>
<comment type="similarity">
    <text evidence="5">Belongs to the D-isomer specific 2-hydroxyacid dehydrogenase family. GhrB subfamily.</text>
</comment>
<dbReference type="CDD" id="cd05301">
    <property type="entry name" value="GDH"/>
    <property type="match status" value="1"/>
</dbReference>
<evidence type="ECO:0000256" key="2">
    <source>
        <dbReference type="ARBA" id="ARBA00051801"/>
    </source>
</evidence>
<dbReference type="PANTHER" id="PTHR10996">
    <property type="entry name" value="2-HYDROXYACID DEHYDROGENASE-RELATED"/>
    <property type="match status" value="1"/>
</dbReference>
<dbReference type="Pfam" id="PF02826">
    <property type="entry name" value="2-Hacid_dh_C"/>
    <property type="match status" value="1"/>
</dbReference>
<dbReference type="EC" id="1.1.1.81" evidence="7"/>
<dbReference type="InterPro" id="IPR036291">
    <property type="entry name" value="NAD(P)-bd_dom_sf"/>
</dbReference>
<dbReference type="GO" id="GO:0005829">
    <property type="term" value="C:cytosol"/>
    <property type="evidence" value="ECO:0007669"/>
    <property type="project" value="TreeGrafter"/>
</dbReference>
<dbReference type="GO" id="GO:0051287">
    <property type="term" value="F:NAD binding"/>
    <property type="evidence" value="ECO:0007669"/>
    <property type="project" value="InterPro"/>
</dbReference>
<evidence type="ECO:0000259" key="11">
    <source>
        <dbReference type="Pfam" id="PF02826"/>
    </source>
</evidence>
<comment type="catalytic activity">
    <reaction evidence="2">
        <text>(R)-glycerate + NAD(+) = 3-hydroxypyruvate + NADH + H(+)</text>
        <dbReference type="Rhea" id="RHEA:17905"/>
        <dbReference type="ChEBI" id="CHEBI:15378"/>
        <dbReference type="ChEBI" id="CHEBI:16659"/>
        <dbReference type="ChEBI" id="CHEBI:17180"/>
        <dbReference type="ChEBI" id="CHEBI:57540"/>
        <dbReference type="ChEBI" id="CHEBI:57945"/>
        <dbReference type="EC" id="1.1.1.81"/>
    </reaction>
</comment>
<evidence type="ECO:0000259" key="10">
    <source>
        <dbReference type="Pfam" id="PF00389"/>
    </source>
</evidence>
<dbReference type="SUPFAM" id="SSF51735">
    <property type="entry name" value="NAD(P)-binding Rossmann-fold domains"/>
    <property type="match status" value="1"/>
</dbReference>
<dbReference type="AlphaFoldDB" id="A0A5B8V6X7"/>
<dbReference type="InterPro" id="IPR006140">
    <property type="entry name" value="D-isomer_DH_NAD-bd"/>
</dbReference>
<dbReference type="InterPro" id="IPR029752">
    <property type="entry name" value="D-isomer_DH_CS1"/>
</dbReference>
<name>A0A5B8V6X7_9BACT</name>
<dbReference type="KEGG" id="pgin:FRZ67_06600"/>
<keyword evidence="13" id="KW-1185">Reference proteome</keyword>
<dbReference type="InterPro" id="IPR006139">
    <property type="entry name" value="D-isomer_2_OHA_DH_cat_dom"/>
</dbReference>
<feature type="domain" description="D-isomer specific 2-hydroxyacid dehydrogenase NAD-binding" evidence="11">
    <location>
        <begin position="115"/>
        <end position="294"/>
    </location>
</feature>
<evidence type="ECO:0000256" key="3">
    <source>
        <dbReference type="ARBA" id="ARBA00052239"/>
    </source>
</evidence>
<evidence type="ECO:0000313" key="12">
    <source>
        <dbReference type="EMBL" id="QEC66979.1"/>
    </source>
</evidence>
<dbReference type="OrthoDB" id="1522997at2"/>
<dbReference type="Pfam" id="PF00389">
    <property type="entry name" value="2-Hacid_dh"/>
    <property type="match status" value="1"/>
</dbReference>
<dbReference type="SUPFAM" id="SSF52283">
    <property type="entry name" value="Formate/glycerate dehydrogenase catalytic domain-like"/>
    <property type="match status" value="1"/>
</dbReference>
<evidence type="ECO:0000256" key="1">
    <source>
        <dbReference type="ARBA" id="ARBA00023002"/>
    </source>
</evidence>
<evidence type="ECO:0000256" key="5">
    <source>
        <dbReference type="ARBA" id="ARBA00061278"/>
    </source>
</evidence>
<evidence type="ECO:0000256" key="6">
    <source>
        <dbReference type="ARBA" id="ARBA00066661"/>
    </source>
</evidence>
<dbReference type="EMBL" id="CP042435">
    <property type="protein sequence ID" value="QEC66979.1"/>
    <property type="molecule type" value="Genomic_DNA"/>
</dbReference>
<keyword evidence="1 9" id="KW-0560">Oxidoreductase</keyword>
<dbReference type="Gene3D" id="3.40.50.720">
    <property type="entry name" value="NAD(P)-binding Rossmann-like Domain"/>
    <property type="match status" value="2"/>
</dbReference>
<dbReference type="FunFam" id="3.40.50.720:FF:000026">
    <property type="entry name" value="Glyoxylate/hydroxypyruvate reductase B"/>
    <property type="match status" value="1"/>
</dbReference>
<feature type="domain" description="D-isomer specific 2-hydroxyacid dehydrogenase catalytic" evidence="10">
    <location>
        <begin position="10"/>
        <end position="326"/>
    </location>
</feature>
<dbReference type="PANTHER" id="PTHR10996:SF257">
    <property type="entry name" value="GLYOXYLATE REDUCTASE 1"/>
    <property type="match status" value="1"/>
</dbReference>
<accession>A0A5B8V6X7</accession>